<dbReference type="InterPro" id="IPR001761">
    <property type="entry name" value="Peripla_BP/Lac1_sug-bd_dom"/>
</dbReference>
<evidence type="ECO:0000256" key="3">
    <source>
        <dbReference type="ARBA" id="ARBA00023163"/>
    </source>
</evidence>
<evidence type="ECO:0000259" key="4">
    <source>
        <dbReference type="PROSITE" id="PS50932"/>
    </source>
</evidence>
<gene>
    <name evidence="5" type="ORF">S06H3_14103</name>
</gene>
<evidence type="ECO:0000256" key="2">
    <source>
        <dbReference type="ARBA" id="ARBA00023125"/>
    </source>
</evidence>
<dbReference type="GO" id="GO:0000976">
    <property type="term" value="F:transcription cis-regulatory region binding"/>
    <property type="evidence" value="ECO:0007669"/>
    <property type="project" value="TreeGrafter"/>
</dbReference>
<name>X1LEG6_9ZZZZ</name>
<dbReference type="InterPro" id="IPR028082">
    <property type="entry name" value="Peripla_BP_I"/>
</dbReference>
<dbReference type="InterPro" id="IPR010982">
    <property type="entry name" value="Lambda_DNA-bd_dom_sf"/>
</dbReference>
<dbReference type="Gene3D" id="3.40.50.2300">
    <property type="match status" value="1"/>
</dbReference>
<accession>X1LEG6</accession>
<proteinExistence type="predicted"/>
<dbReference type="CDD" id="cd01392">
    <property type="entry name" value="HTH_LacI"/>
    <property type="match status" value="1"/>
</dbReference>
<dbReference type="AlphaFoldDB" id="X1LEG6"/>
<dbReference type="PANTHER" id="PTHR30146:SF109">
    <property type="entry name" value="HTH-TYPE TRANSCRIPTIONAL REGULATOR GALS"/>
    <property type="match status" value="1"/>
</dbReference>
<dbReference type="SMART" id="SM00354">
    <property type="entry name" value="HTH_LACI"/>
    <property type="match status" value="1"/>
</dbReference>
<keyword evidence="1" id="KW-0805">Transcription regulation</keyword>
<dbReference type="Gene3D" id="1.10.260.40">
    <property type="entry name" value="lambda repressor-like DNA-binding domains"/>
    <property type="match status" value="1"/>
</dbReference>
<evidence type="ECO:0000313" key="5">
    <source>
        <dbReference type="EMBL" id="GAI17707.1"/>
    </source>
</evidence>
<protein>
    <recommendedName>
        <fullName evidence="4">HTH lacI-type domain-containing protein</fullName>
    </recommendedName>
</protein>
<evidence type="ECO:0000256" key="1">
    <source>
        <dbReference type="ARBA" id="ARBA00023015"/>
    </source>
</evidence>
<dbReference type="Pfam" id="PF00532">
    <property type="entry name" value="Peripla_BP_1"/>
    <property type="match status" value="1"/>
</dbReference>
<feature type="non-terminal residue" evidence="5">
    <location>
        <position position="199"/>
    </location>
</feature>
<reference evidence="5" key="1">
    <citation type="journal article" date="2014" name="Front. Microbiol.">
        <title>High frequency of phylogenetically diverse reductive dehalogenase-homologous genes in deep subseafloor sedimentary metagenomes.</title>
        <authorList>
            <person name="Kawai M."/>
            <person name="Futagami T."/>
            <person name="Toyoda A."/>
            <person name="Takaki Y."/>
            <person name="Nishi S."/>
            <person name="Hori S."/>
            <person name="Arai W."/>
            <person name="Tsubouchi T."/>
            <person name="Morono Y."/>
            <person name="Uchiyama I."/>
            <person name="Ito T."/>
            <person name="Fujiyama A."/>
            <person name="Inagaki F."/>
            <person name="Takami H."/>
        </authorList>
    </citation>
    <scope>NUCLEOTIDE SEQUENCE</scope>
    <source>
        <strain evidence="5">Expedition CK06-06</strain>
    </source>
</reference>
<keyword evidence="2" id="KW-0238">DNA-binding</keyword>
<keyword evidence="3" id="KW-0804">Transcription</keyword>
<dbReference type="Pfam" id="PF00356">
    <property type="entry name" value="LacI"/>
    <property type="match status" value="1"/>
</dbReference>
<comment type="caution">
    <text evidence="5">The sequence shown here is derived from an EMBL/GenBank/DDBJ whole genome shotgun (WGS) entry which is preliminary data.</text>
</comment>
<organism evidence="5">
    <name type="scientific">marine sediment metagenome</name>
    <dbReference type="NCBI Taxonomy" id="412755"/>
    <lineage>
        <taxon>unclassified sequences</taxon>
        <taxon>metagenomes</taxon>
        <taxon>ecological metagenomes</taxon>
    </lineage>
</organism>
<feature type="domain" description="HTH lacI-type" evidence="4">
    <location>
        <begin position="16"/>
        <end position="64"/>
    </location>
</feature>
<dbReference type="PROSITE" id="PS50932">
    <property type="entry name" value="HTH_LACI_2"/>
    <property type="match status" value="1"/>
</dbReference>
<dbReference type="SUPFAM" id="SSF53822">
    <property type="entry name" value="Periplasmic binding protein-like I"/>
    <property type="match status" value="1"/>
</dbReference>
<dbReference type="InterPro" id="IPR000843">
    <property type="entry name" value="HTH_LacI"/>
</dbReference>
<dbReference type="GO" id="GO:0003700">
    <property type="term" value="F:DNA-binding transcription factor activity"/>
    <property type="evidence" value="ECO:0007669"/>
    <property type="project" value="TreeGrafter"/>
</dbReference>
<dbReference type="EMBL" id="BARV01006894">
    <property type="protein sequence ID" value="GAI17707.1"/>
    <property type="molecule type" value="Genomic_DNA"/>
</dbReference>
<dbReference type="CDD" id="cd06267">
    <property type="entry name" value="PBP1_LacI_sugar_binding-like"/>
    <property type="match status" value="1"/>
</dbReference>
<dbReference type="PANTHER" id="PTHR30146">
    <property type="entry name" value="LACI-RELATED TRANSCRIPTIONAL REPRESSOR"/>
    <property type="match status" value="1"/>
</dbReference>
<sequence length="199" mass="22656">MSRENKSKKIDIKYLAELAGVSISTVSRVLNRSPGASEKTIKKISEIAKKAGYYPDSIAKGLRLKKTHTIGVIFNDIQNPFYSDILWSINEKLHQVNYSMLVSYSNWDTDREKENIMNFLSRKVDGIIMTPCRETSSNLQILVDKEIETVFVDSFSNYENISYSCSNHKRASYLGTEHLIKYGHKDILLVSAMPLTSFS</sequence>
<dbReference type="SUPFAM" id="SSF47413">
    <property type="entry name" value="lambda repressor-like DNA-binding domains"/>
    <property type="match status" value="1"/>
</dbReference>